<evidence type="ECO:0000256" key="1">
    <source>
        <dbReference type="ARBA" id="ARBA00022857"/>
    </source>
</evidence>
<dbReference type="InterPro" id="IPR013154">
    <property type="entry name" value="ADH-like_N"/>
</dbReference>
<dbReference type="GO" id="GO:0016491">
    <property type="term" value="F:oxidoreductase activity"/>
    <property type="evidence" value="ECO:0007669"/>
    <property type="project" value="UniProtKB-KW"/>
</dbReference>
<dbReference type="Gene3D" id="3.90.180.10">
    <property type="entry name" value="Medium-chain alcohol dehydrogenases, catalytic domain"/>
    <property type="match status" value="1"/>
</dbReference>
<keyword evidence="2 4" id="KW-0560">Oxidoreductase</keyword>
<dbReference type="Gene3D" id="3.40.50.720">
    <property type="entry name" value="NAD(P)-binding Rossmann-like Domain"/>
    <property type="match status" value="1"/>
</dbReference>
<dbReference type="SMART" id="SM00829">
    <property type="entry name" value="PKS_ER"/>
    <property type="match status" value="1"/>
</dbReference>
<gene>
    <name evidence="4" type="ORF">ACFQ03_09210</name>
</gene>
<evidence type="ECO:0000256" key="2">
    <source>
        <dbReference type="ARBA" id="ARBA00023002"/>
    </source>
</evidence>
<dbReference type="InterPro" id="IPR002364">
    <property type="entry name" value="Quin_OxRdtase/zeta-crystal_CS"/>
</dbReference>
<dbReference type="Pfam" id="PF13602">
    <property type="entry name" value="ADH_zinc_N_2"/>
    <property type="match status" value="1"/>
</dbReference>
<comment type="caution">
    <text evidence="4">The sequence shown here is derived from an EMBL/GenBank/DDBJ whole genome shotgun (WGS) entry which is preliminary data.</text>
</comment>
<dbReference type="EC" id="1.-.-.-" evidence="4"/>
<sequence>MKAAAFHSFGPPEVLQLVDLEAPHAGPGQVRVHVKAAGVQPFDTAVRTGWQPPGASVKFPQIPGNEFAGVVDQTGEGVSGFSIGDEVLGYRILGCYAEYVVVPADQLVLKPQGMPWEEAAVLSASGQTAYTALRELEVGPGDTVLIHAAAGGVGTMAVQLAKAWGATVIGTASERNHDYLRSLGAIPVTYGDGLVARVRALAPDGVDAAFDAIGGEALHASVELVHSKNRIGTIVDHALAERLGVRGIRSQRSAARLAELVGLYVQGKLFVHVSGKYPLHQAAAAHRQVESGHVRGKIVLTIG</sequence>
<dbReference type="CDD" id="cd05289">
    <property type="entry name" value="MDR_like_2"/>
    <property type="match status" value="1"/>
</dbReference>
<keyword evidence="5" id="KW-1185">Reference proteome</keyword>
<dbReference type="InterPro" id="IPR011032">
    <property type="entry name" value="GroES-like_sf"/>
</dbReference>
<dbReference type="InterPro" id="IPR036291">
    <property type="entry name" value="NAD(P)-bd_dom_sf"/>
</dbReference>
<protein>
    <submittedName>
        <fullName evidence="4">NADP-dependent oxidoreductase</fullName>
        <ecNumber evidence="4">1.-.-.-</ecNumber>
    </submittedName>
</protein>
<reference evidence="5" key="1">
    <citation type="journal article" date="2019" name="Int. J. Syst. Evol. Microbiol.">
        <title>The Global Catalogue of Microorganisms (GCM) 10K type strain sequencing project: providing services to taxonomists for standard genome sequencing and annotation.</title>
        <authorList>
            <consortium name="The Broad Institute Genomics Platform"/>
            <consortium name="The Broad Institute Genome Sequencing Center for Infectious Disease"/>
            <person name="Wu L."/>
            <person name="Ma J."/>
        </authorList>
    </citation>
    <scope>NUCLEOTIDE SEQUENCE [LARGE SCALE GENOMIC DNA]</scope>
    <source>
        <strain evidence="5">CCUG 57263</strain>
    </source>
</reference>
<dbReference type="SUPFAM" id="SSF50129">
    <property type="entry name" value="GroES-like"/>
    <property type="match status" value="1"/>
</dbReference>
<dbReference type="PANTHER" id="PTHR48106:SF18">
    <property type="entry name" value="QUINONE OXIDOREDUCTASE PIG3"/>
    <property type="match status" value="1"/>
</dbReference>
<dbReference type="PANTHER" id="PTHR48106">
    <property type="entry name" value="QUINONE OXIDOREDUCTASE PIG3-RELATED"/>
    <property type="match status" value="1"/>
</dbReference>
<name>A0ABW3DBB3_9BACL</name>
<dbReference type="RefSeq" id="WP_379287639.1">
    <property type="nucleotide sequence ID" value="NZ_JBHTIU010000028.1"/>
</dbReference>
<feature type="domain" description="Enoyl reductase (ER)" evidence="3">
    <location>
        <begin position="10"/>
        <end position="300"/>
    </location>
</feature>
<accession>A0ABW3DBB3</accession>
<dbReference type="EMBL" id="JBHTIU010000028">
    <property type="protein sequence ID" value="MFD0869330.1"/>
    <property type="molecule type" value="Genomic_DNA"/>
</dbReference>
<keyword evidence="1" id="KW-0521">NADP</keyword>
<dbReference type="SUPFAM" id="SSF51735">
    <property type="entry name" value="NAD(P)-binding Rossmann-fold domains"/>
    <property type="match status" value="1"/>
</dbReference>
<dbReference type="Pfam" id="PF08240">
    <property type="entry name" value="ADH_N"/>
    <property type="match status" value="1"/>
</dbReference>
<organism evidence="4 5">
    <name type="scientific">Paenibacillus residui</name>
    <dbReference type="NCBI Taxonomy" id="629724"/>
    <lineage>
        <taxon>Bacteria</taxon>
        <taxon>Bacillati</taxon>
        <taxon>Bacillota</taxon>
        <taxon>Bacilli</taxon>
        <taxon>Bacillales</taxon>
        <taxon>Paenibacillaceae</taxon>
        <taxon>Paenibacillus</taxon>
    </lineage>
</organism>
<evidence type="ECO:0000313" key="4">
    <source>
        <dbReference type="EMBL" id="MFD0869330.1"/>
    </source>
</evidence>
<evidence type="ECO:0000259" key="3">
    <source>
        <dbReference type="SMART" id="SM00829"/>
    </source>
</evidence>
<dbReference type="Proteomes" id="UP001597120">
    <property type="component" value="Unassembled WGS sequence"/>
</dbReference>
<dbReference type="PROSITE" id="PS01162">
    <property type="entry name" value="QOR_ZETA_CRYSTAL"/>
    <property type="match status" value="1"/>
</dbReference>
<proteinExistence type="predicted"/>
<evidence type="ECO:0000313" key="5">
    <source>
        <dbReference type="Proteomes" id="UP001597120"/>
    </source>
</evidence>
<dbReference type="InterPro" id="IPR020843">
    <property type="entry name" value="ER"/>
</dbReference>